<feature type="region of interest" description="Disordered" evidence="2">
    <location>
        <begin position="382"/>
        <end position="426"/>
    </location>
</feature>
<evidence type="ECO:0000313" key="4">
    <source>
        <dbReference type="EMBL" id="MCW2306224.1"/>
    </source>
</evidence>
<reference evidence="5" key="1">
    <citation type="submission" date="2023-07" db="EMBL/GenBank/DDBJ databases">
        <title>Genome sequencing of Purple Non-Sulfur Bacteria from various extreme environments.</title>
        <authorList>
            <person name="Mayer M."/>
        </authorList>
    </citation>
    <scope>NUCLEOTIDE SEQUENCE [LARGE SCALE GENOMIC DNA]</scope>
    <source>
        <strain evidence="5">DSM 17935</strain>
    </source>
</reference>
<organism evidence="4 5">
    <name type="scientific">Rhodobium gokarnense</name>
    <dbReference type="NCBI Taxonomy" id="364296"/>
    <lineage>
        <taxon>Bacteria</taxon>
        <taxon>Pseudomonadati</taxon>
        <taxon>Pseudomonadota</taxon>
        <taxon>Alphaproteobacteria</taxon>
        <taxon>Hyphomicrobiales</taxon>
        <taxon>Rhodobiaceae</taxon>
        <taxon>Rhodobium</taxon>
    </lineage>
</organism>
<sequence length="426" mass="46607">MIEIAMYIALGALGAGLLALMIAPAIWNRAVHLTRRRIEATVPLEVEEIRAEKDLMRADFALALRRMEKKLEAEKQASAERRFEIARQAETLHAANTDRDAKADAVFELEERERVLRSELRSREEELVRTAAHLREAERKLVNRNNEIAILKGSAPRPESSFAFLETSADGDDIDATLEELDAKSLRREVKASKREFDAAKVRISTLSSELDSTRAALEAAKKTIAELREQSEEGEAFSRIDAYAHSESAELKQMETRILELEAHRVQSEAEITRLTIALENAGGSAGPGGSGDGDSPRDAARRNLQAANEALRAEVATLVAERDRLRGDVARLTGDTGDFPSGPITPPALQAVPSIDADEDGDAALRDKISELAADIASLTGTGESGDTHLNKVIASGEDDGDETTLFSRIRRKTKSRTNGRKLP</sequence>
<dbReference type="RefSeq" id="WP_264599883.1">
    <property type="nucleotide sequence ID" value="NZ_JAOQNS010000001.1"/>
</dbReference>
<dbReference type="Gene3D" id="1.20.5.340">
    <property type="match status" value="1"/>
</dbReference>
<evidence type="ECO:0000256" key="1">
    <source>
        <dbReference type="SAM" id="Coils"/>
    </source>
</evidence>
<feature type="compositionally biased region" description="Gly residues" evidence="2">
    <location>
        <begin position="285"/>
        <end position="294"/>
    </location>
</feature>
<evidence type="ECO:0000313" key="5">
    <source>
        <dbReference type="Proteomes" id="UP001209755"/>
    </source>
</evidence>
<feature type="coiled-coil region" evidence="1">
    <location>
        <begin position="120"/>
        <end position="154"/>
    </location>
</feature>
<feature type="transmembrane region" description="Helical" evidence="3">
    <location>
        <begin position="6"/>
        <end position="27"/>
    </location>
</feature>
<keyword evidence="5" id="KW-1185">Reference proteome</keyword>
<proteinExistence type="predicted"/>
<keyword evidence="3" id="KW-0472">Membrane</keyword>
<keyword evidence="1" id="KW-0175">Coiled coil</keyword>
<feature type="coiled-coil region" evidence="1">
    <location>
        <begin position="183"/>
        <end position="272"/>
    </location>
</feature>
<feature type="coiled-coil region" evidence="1">
    <location>
        <begin position="303"/>
        <end position="330"/>
    </location>
</feature>
<feature type="compositionally biased region" description="Basic residues" evidence="2">
    <location>
        <begin position="411"/>
        <end position="426"/>
    </location>
</feature>
<keyword evidence="3" id="KW-0812">Transmembrane</keyword>
<dbReference type="Proteomes" id="UP001209755">
    <property type="component" value="Unassembled WGS sequence"/>
</dbReference>
<evidence type="ECO:0000256" key="3">
    <source>
        <dbReference type="SAM" id="Phobius"/>
    </source>
</evidence>
<protein>
    <submittedName>
        <fullName evidence="4">Multidrug resistance efflux pump</fullName>
    </submittedName>
</protein>
<gene>
    <name evidence="4" type="ORF">M2319_000540</name>
</gene>
<comment type="caution">
    <text evidence="4">The sequence shown here is derived from an EMBL/GenBank/DDBJ whole genome shotgun (WGS) entry which is preliminary data.</text>
</comment>
<name>A0ABT3H7B3_9HYPH</name>
<evidence type="ECO:0000256" key="2">
    <source>
        <dbReference type="SAM" id="MobiDB-lite"/>
    </source>
</evidence>
<accession>A0ABT3H7B3</accession>
<dbReference type="EMBL" id="JAOQNS010000001">
    <property type="protein sequence ID" value="MCW2306224.1"/>
    <property type="molecule type" value="Genomic_DNA"/>
</dbReference>
<keyword evidence="3" id="KW-1133">Transmembrane helix</keyword>
<feature type="region of interest" description="Disordered" evidence="2">
    <location>
        <begin position="282"/>
        <end position="301"/>
    </location>
</feature>